<organism evidence="1 2">
    <name type="scientific">Nocardioides marmorisolisilvae</name>
    <dbReference type="NCBI Taxonomy" id="1542737"/>
    <lineage>
        <taxon>Bacteria</taxon>
        <taxon>Bacillati</taxon>
        <taxon>Actinomycetota</taxon>
        <taxon>Actinomycetes</taxon>
        <taxon>Propionibacteriales</taxon>
        <taxon>Nocardioidaceae</taxon>
        <taxon>Nocardioides</taxon>
    </lineage>
</organism>
<protein>
    <submittedName>
        <fullName evidence="1">Uncharacterized protein</fullName>
    </submittedName>
</protein>
<dbReference type="Proteomes" id="UP000277094">
    <property type="component" value="Unassembled WGS sequence"/>
</dbReference>
<gene>
    <name evidence="1" type="ORF">EFL95_17405</name>
</gene>
<sequence>MQLSSMSLFAELLLPVGLEVDRDDVEDGVSEEFQDLVEVTGSGSGVYGANLDLEFRSADQSELVSRLRAVLRALAVKGAKLRFEGATDWIDL</sequence>
<dbReference type="EMBL" id="RJSG01000003">
    <property type="protein sequence ID" value="RNL77769.1"/>
    <property type="molecule type" value="Genomic_DNA"/>
</dbReference>
<dbReference type="AlphaFoldDB" id="A0A3N0DQ45"/>
<proteinExistence type="predicted"/>
<evidence type="ECO:0000313" key="2">
    <source>
        <dbReference type="Proteomes" id="UP000277094"/>
    </source>
</evidence>
<reference evidence="1 2" key="1">
    <citation type="submission" date="2018-11" db="EMBL/GenBank/DDBJ databases">
        <authorList>
            <person name="Li F."/>
        </authorList>
    </citation>
    <scope>NUCLEOTIDE SEQUENCE [LARGE SCALE GENOMIC DNA]</scope>
    <source>
        <strain evidence="1 2">KIS18-7</strain>
    </source>
</reference>
<evidence type="ECO:0000313" key="1">
    <source>
        <dbReference type="EMBL" id="RNL77769.1"/>
    </source>
</evidence>
<keyword evidence="2" id="KW-1185">Reference proteome</keyword>
<accession>A0A3N0DQ45</accession>
<comment type="caution">
    <text evidence="1">The sequence shown here is derived from an EMBL/GenBank/DDBJ whole genome shotgun (WGS) entry which is preliminary data.</text>
</comment>
<name>A0A3N0DQ45_9ACTN</name>